<dbReference type="PROSITE" id="PS50077">
    <property type="entry name" value="HEAT_REPEAT"/>
    <property type="match status" value="5"/>
</dbReference>
<dbReference type="GO" id="GO:0005634">
    <property type="term" value="C:nucleus"/>
    <property type="evidence" value="ECO:0007669"/>
    <property type="project" value="TreeGrafter"/>
</dbReference>
<sequence length="588" mass="64215">MAGQVDAYGLLVEEFKSDDVTEQLAAAKRINTIAINMGPDRSRSQLLPFLRSCVDEYTDEVLMTIAEAAGGMVQSVGGGDVAHSLLPLLEALAEQEETVVRAKAVDSLVLVGKAMPGPLIQEHFAPLVKRLAGGEFFTTRISAAGLFASIYPSTPVPTRPQLRKQYEQLAKDDMPMVRSAAFAHMPVLAEVMEKEVVVSEVAPLFNDLSSDLQESVREMAVGIVVQMVKLVSPDEAARLFGAFFDNIQTERSFTMRLQKARNFVPIAEAMHPARNIRDQVQAFLQLMAIDTEVEVRVAISKSLGDLCKLLDGPTILAQILPVVRELCQATADPNQQIMHQTNYELRENIANNICSVATVLGRESTSNDLLPLIKLFFSDESIEIRRKVLFTIAPVVETLGSETVLTSLLPDVVSMAVDQQWRVRLPVVQTLDVYGKHMGMEVFNARLLDFQLKGMSDQIAHIRECAVANLGPLTRLFGEDWITDNILPHILDLSKAQGPSGFHSRLVALQSVAALASCASNTLISQVLVPQVATPLHKDKVVNVRIACAEALVRCQAKVGDAMPEIAQLLSTLASDSDRDVQFAASAK</sequence>
<gene>
    <name evidence="6" type="ORF">HAND00432_LOCUS36780</name>
    <name evidence="5" type="ORF">HAND1043_LOCUS8453</name>
</gene>
<dbReference type="InterPro" id="IPR011989">
    <property type="entry name" value="ARM-like"/>
</dbReference>
<feature type="repeat" description="HEAT" evidence="3">
    <location>
        <begin position="369"/>
        <end position="407"/>
    </location>
</feature>
<feature type="domain" description="Phosphatase PP2A regulatory subunit A/Splicing factor 3B subunit 1-like HEAT repeat" evidence="4">
    <location>
        <begin position="280"/>
        <end position="328"/>
    </location>
</feature>
<feature type="repeat" description="HEAT" evidence="3">
    <location>
        <begin position="162"/>
        <end position="200"/>
    </location>
</feature>
<evidence type="ECO:0000256" key="3">
    <source>
        <dbReference type="PROSITE-ProRule" id="PRU00103"/>
    </source>
</evidence>
<dbReference type="GO" id="GO:0005829">
    <property type="term" value="C:cytosol"/>
    <property type="evidence" value="ECO:0007669"/>
    <property type="project" value="TreeGrafter"/>
</dbReference>
<dbReference type="EMBL" id="HBFX01061022">
    <property type="protein sequence ID" value="CAD8985767.1"/>
    <property type="molecule type" value="Transcribed_RNA"/>
</dbReference>
<feature type="repeat" description="HEAT" evidence="3">
    <location>
        <begin position="201"/>
        <end position="239"/>
    </location>
</feature>
<dbReference type="InterPro" id="IPR051023">
    <property type="entry name" value="PP2A_Regulatory_Subunit_A"/>
</dbReference>
<proteinExistence type="inferred from homology"/>
<organism evidence="5">
    <name type="scientific">Hemiselmis andersenii</name>
    <name type="common">Cryptophyte alga</name>
    <dbReference type="NCBI Taxonomy" id="464988"/>
    <lineage>
        <taxon>Eukaryota</taxon>
        <taxon>Cryptophyceae</taxon>
        <taxon>Cryptomonadales</taxon>
        <taxon>Hemiselmidaceae</taxon>
        <taxon>Hemiselmis</taxon>
    </lineage>
</organism>
<keyword evidence="1" id="KW-0677">Repeat</keyword>
<dbReference type="InterPro" id="IPR021133">
    <property type="entry name" value="HEAT_type_2"/>
</dbReference>
<dbReference type="PANTHER" id="PTHR10648:SF4">
    <property type="entry name" value="PROTEIN PHOSPHATASE 2 (FORMERLY 2A), REGULATORY SUBUNIT A, BETA ISOFORM-RELATED"/>
    <property type="match status" value="1"/>
</dbReference>
<comment type="similarity">
    <text evidence="2">Belongs to the phosphatase 2A regulatory subunit A family.</text>
</comment>
<dbReference type="GO" id="GO:0019888">
    <property type="term" value="F:protein phosphatase regulator activity"/>
    <property type="evidence" value="ECO:0007669"/>
    <property type="project" value="TreeGrafter"/>
</dbReference>
<protein>
    <recommendedName>
        <fullName evidence="4">Phosphatase PP2A regulatory subunit A/Splicing factor 3B subunit 1-like HEAT repeat domain-containing protein</fullName>
    </recommendedName>
</protein>
<dbReference type="InterPro" id="IPR016024">
    <property type="entry name" value="ARM-type_fold"/>
</dbReference>
<evidence type="ECO:0000313" key="6">
    <source>
        <dbReference type="EMBL" id="CAD8985767.1"/>
    </source>
</evidence>
<reference evidence="5" key="1">
    <citation type="submission" date="2021-01" db="EMBL/GenBank/DDBJ databases">
        <authorList>
            <person name="Corre E."/>
            <person name="Pelletier E."/>
            <person name="Niang G."/>
            <person name="Scheremetjew M."/>
            <person name="Finn R."/>
            <person name="Kale V."/>
            <person name="Holt S."/>
            <person name="Cochrane G."/>
            <person name="Meng A."/>
            <person name="Brown T."/>
            <person name="Cohen L."/>
        </authorList>
    </citation>
    <scope>NUCLEOTIDE SEQUENCE</scope>
    <source>
        <strain evidence="5">CCMP441</strain>
        <strain evidence="6">CCMP644</strain>
    </source>
</reference>
<evidence type="ECO:0000313" key="5">
    <source>
        <dbReference type="EMBL" id="CAD8741959.1"/>
    </source>
</evidence>
<feature type="repeat" description="HEAT" evidence="3">
    <location>
        <begin position="85"/>
        <end position="123"/>
    </location>
</feature>
<feature type="repeat" description="HEAT" evidence="3">
    <location>
        <begin position="408"/>
        <end position="446"/>
    </location>
</feature>
<name>A0A6U2FNL7_HEMAN</name>
<dbReference type="Gene3D" id="1.25.10.10">
    <property type="entry name" value="Leucine-rich Repeat Variant"/>
    <property type="match status" value="1"/>
</dbReference>
<dbReference type="InterPro" id="IPR054573">
    <property type="entry name" value="PP2A/SF3B1-like_HEAT"/>
</dbReference>
<dbReference type="PANTHER" id="PTHR10648">
    <property type="entry name" value="SERINE/THREONINE-PROTEIN PHOSPHATASE PP2A 65 KDA REGULATORY SUBUNIT"/>
    <property type="match status" value="1"/>
</dbReference>
<dbReference type="AlphaFoldDB" id="A0A6U2FNL7"/>
<dbReference type="SUPFAM" id="SSF48371">
    <property type="entry name" value="ARM repeat"/>
    <property type="match status" value="1"/>
</dbReference>
<evidence type="ECO:0000256" key="2">
    <source>
        <dbReference type="ARBA" id="ARBA00038332"/>
    </source>
</evidence>
<evidence type="ECO:0000256" key="1">
    <source>
        <dbReference type="ARBA" id="ARBA00022737"/>
    </source>
</evidence>
<accession>A0A6U2FNL7</accession>
<dbReference type="Pfam" id="PF22646">
    <property type="entry name" value="PPP2R1A-like_HEAT"/>
    <property type="match status" value="1"/>
</dbReference>
<dbReference type="GO" id="GO:0000159">
    <property type="term" value="C:protein phosphatase type 2A complex"/>
    <property type="evidence" value="ECO:0007669"/>
    <property type="project" value="TreeGrafter"/>
</dbReference>
<evidence type="ECO:0000259" key="4">
    <source>
        <dbReference type="Pfam" id="PF22646"/>
    </source>
</evidence>
<dbReference type="EMBL" id="HBFK01013973">
    <property type="protein sequence ID" value="CAD8741959.1"/>
    <property type="molecule type" value="Transcribed_RNA"/>
</dbReference>